<sequence length="222" mass="25893">MWPIYILFATFLVMMTPGVIYGQHTQGWAIYFGNTAIKDSKFSIHHELQLRDYQFGGDHQQTLLRLGLQYQALASTSFTLGYGYIYTEAEGEPNLPYSENRIYQEILVKHRLNIFRLRHRLRAEERFISERHFRGRGRYCVFVDIPLLGKEMGKGELYGAFYDEMFLNIFHEHLDTFDRNRLYGGVGYKLLDNLGIQLGCMRQHVGAAKGTNSVLFSLHHQL</sequence>
<reference evidence="2" key="1">
    <citation type="journal article" date="2019" name="Int. J. Syst. Evol. Microbiol.">
        <title>The Global Catalogue of Microorganisms (GCM) 10K type strain sequencing project: providing services to taxonomists for standard genome sequencing and annotation.</title>
        <authorList>
            <consortium name="The Broad Institute Genomics Platform"/>
            <consortium name="The Broad Institute Genome Sequencing Center for Infectious Disease"/>
            <person name="Wu L."/>
            <person name="Ma J."/>
        </authorList>
    </citation>
    <scope>NUCLEOTIDE SEQUENCE [LARGE SCALE GENOMIC DNA]</scope>
    <source>
        <strain evidence="2">KCTC 42662</strain>
    </source>
</reference>
<name>A0ABW5KGP0_9SPHI</name>
<gene>
    <name evidence="1" type="ORF">ACFSR5_09845</name>
</gene>
<protein>
    <submittedName>
        <fullName evidence="1">DUF2490 domain-containing protein</fullName>
    </submittedName>
</protein>
<evidence type="ECO:0000313" key="1">
    <source>
        <dbReference type="EMBL" id="MFD2547942.1"/>
    </source>
</evidence>
<dbReference type="RefSeq" id="WP_380903220.1">
    <property type="nucleotide sequence ID" value="NZ_JBHUEG010000001.1"/>
</dbReference>
<accession>A0ABW5KGP0</accession>
<evidence type="ECO:0000313" key="2">
    <source>
        <dbReference type="Proteomes" id="UP001597545"/>
    </source>
</evidence>
<dbReference type="Pfam" id="PF10677">
    <property type="entry name" value="DUF2490"/>
    <property type="match status" value="1"/>
</dbReference>
<comment type="caution">
    <text evidence="1">The sequence shown here is derived from an EMBL/GenBank/DDBJ whole genome shotgun (WGS) entry which is preliminary data.</text>
</comment>
<keyword evidence="2" id="KW-1185">Reference proteome</keyword>
<dbReference type="InterPro" id="IPR019619">
    <property type="entry name" value="DUF2490"/>
</dbReference>
<proteinExistence type="predicted"/>
<dbReference type="Proteomes" id="UP001597545">
    <property type="component" value="Unassembled WGS sequence"/>
</dbReference>
<organism evidence="1 2">
    <name type="scientific">Sphingobacterium suaedae</name>
    <dbReference type="NCBI Taxonomy" id="1686402"/>
    <lineage>
        <taxon>Bacteria</taxon>
        <taxon>Pseudomonadati</taxon>
        <taxon>Bacteroidota</taxon>
        <taxon>Sphingobacteriia</taxon>
        <taxon>Sphingobacteriales</taxon>
        <taxon>Sphingobacteriaceae</taxon>
        <taxon>Sphingobacterium</taxon>
    </lineage>
</organism>
<dbReference type="EMBL" id="JBHULR010000004">
    <property type="protein sequence ID" value="MFD2547942.1"/>
    <property type="molecule type" value="Genomic_DNA"/>
</dbReference>